<comment type="caution">
    <text evidence="4">The sequence shown here is derived from an EMBL/GenBank/DDBJ whole genome shotgun (WGS) entry which is preliminary data.</text>
</comment>
<keyword evidence="5" id="KW-1185">Reference proteome</keyword>
<keyword evidence="1" id="KW-0863">Zinc-finger</keyword>
<evidence type="ECO:0000259" key="3">
    <source>
        <dbReference type="PROSITE" id="PS50157"/>
    </source>
</evidence>
<feature type="compositionally biased region" description="Basic and acidic residues" evidence="2">
    <location>
        <begin position="1"/>
        <end position="11"/>
    </location>
</feature>
<sequence>MTYNERAEGSSKVEQIGSDFGSSVPEGGAAGNGPLLSREFVARRFSEGESGRLKEELKCQSCGKGYKHISSLAKHLWEHTPEWNVTSKLLISKHQQVQLLEAASILVSMNEEDSHESNTNTPERKLSAEPSSIPTPPSIPLDTPRSITKSHNRRASVTATGSFGRRRLSSSAGHHGLMLKGSPITDSLFVAEANHNVDEFDSLASPYQRTRRMSNLRHHDDLDDDEDDEHHENGDSPDNNGVFGDMD</sequence>
<dbReference type="PROSITE" id="PS50157">
    <property type="entry name" value="ZINC_FINGER_C2H2_2"/>
    <property type="match status" value="1"/>
</dbReference>
<dbReference type="AlphaFoldDB" id="A0A642V3A1"/>
<feature type="domain" description="C2H2-type" evidence="3">
    <location>
        <begin position="57"/>
        <end position="84"/>
    </location>
</feature>
<reference evidence="4" key="1">
    <citation type="journal article" date="2019" name="G3 (Bethesda)">
        <title>Genome Assemblies of Two Rare Opportunistic Yeast Pathogens: Diutina rugosa (syn. Candida rugosa) and Trichomonascus ciferrii (syn. Candida ciferrii).</title>
        <authorList>
            <person name="Mixao V."/>
            <person name="Saus E."/>
            <person name="Hansen A.P."/>
            <person name="Lass-Florl C."/>
            <person name="Gabaldon T."/>
        </authorList>
    </citation>
    <scope>NUCLEOTIDE SEQUENCE</scope>
    <source>
        <strain evidence="4">CBS 4856</strain>
    </source>
</reference>
<feature type="region of interest" description="Disordered" evidence="2">
    <location>
        <begin position="110"/>
        <end position="169"/>
    </location>
</feature>
<keyword evidence="1" id="KW-0862">Zinc</keyword>
<dbReference type="EMBL" id="SWFS01000247">
    <property type="protein sequence ID" value="KAA8912790.1"/>
    <property type="molecule type" value="Genomic_DNA"/>
</dbReference>
<feature type="region of interest" description="Disordered" evidence="2">
    <location>
        <begin position="1"/>
        <end position="35"/>
    </location>
</feature>
<proteinExistence type="predicted"/>
<dbReference type="PROSITE" id="PS00028">
    <property type="entry name" value="ZINC_FINGER_C2H2_1"/>
    <property type="match status" value="1"/>
</dbReference>
<keyword evidence="1" id="KW-0479">Metal-binding</keyword>
<dbReference type="GO" id="GO:0008270">
    <property type="term" value="F:zinc ion binding"/>
    <property type="evidence" value="ECO:0007669"/>
    <property type="project" value="UniProtKB-KW"/>
</dbReference>
<dbReference type="Proteomes" id="UP000761534">
    <property type="component" value="Unassembled WGS sequence"/>
</dbReference>
<accession>A0A642V3A1</accession>
<feature type="region of interest" description="Disordered" evidence="2">
    <location>
        <begin position="218"/>
        <end position="247"/>
    </location>
</feature>
<evidence type="ECO:0000256" key="2">
    <source>
        <dbReference type="SAM" id="MobiDB-lite"/>
    </source>
</evidence>
<dbReference type="OrthoDB" id="2152896at2759"/>
<evidence type="ECO:0000256" key="1">
    <source>
        <dbReference type="PROSITE-ProRule" id="PRU00042"/>
    </source>
</evidence>
<evidence type="ECO:0000313" key="5">
    <source>
        <dbReference type="Proteomes" id="UP000761534"/>
    </source>
</evidence>
<protein>
    <recommendedName>
        <fullName evidence="3">C2H2-type domain-containing protein</fullName>
    </recommendedName>
</protein>
<dbReference type="InterPro" id="IPR013087">
    <property type="entry name" value="Znf_C2H2_type"/>
</dbReference>
<dbReference type="VEuPathDB" id="FungiDB:TRICI_003371"/>
<name>A0A642V3A1_9ASCO</name>
<organism evidence="4 5">
    <name type="scientific">Trichomonascus ciferrii</name>
    <dbReference type="NCBI Taxonomy" id="44093"/>
    <lineage>
        <taxon>Eukaryota</taxon>
        <taxon>Fungi</taxon>
        <taxon>Dikarya</taxon>
        <taxon>Ascomycota</taxon>
        <taxon>Saccharomycotina</taxon>
        <taxon>Dipodascomycetes</taxon>
        <taxon>Dipodascales</taxon>
        <taxon>Trichomonascaceae</taxon>
        <taxon>Trichomonascus</taxon>
        <taxon>Trichomonascus ciferrii complex</taxon>
    </lineage>
</organism>
<gene>
    <name evidence="4" type="ORF">TRICI_003371</name>
</gene>
<evidence type="ECO:0000313" key="4">
    <source>
        <dbReference type="EMBL" id="KAA8912790.1"/>
    </source>
</evidence>